<dbReference type="GO" id="GO:0009737">
    <property type="term" value="P:response to abscisic acid"/>
    <property type="evidence" value="ECO:0007669"/>
    <property type="project" value="UniProtKB-ARBA"/>
</dbReference>
<evidence type="ECO:0000259" key="15">
    <source>
        <dbReference type="Pfam" id="PF02728"/>
    </source>
</evidence>
<comment type="cofactor">
    <cofactor evidence="11">
        <name>Cu cation</name>
        <dbReference type="ChEBI" id="CHEBI:23378"/>
    </cofactor>
    <text evidence="11">Contains 1 topaquinone per subunit.</text>
</comment>
<feature type="domain" description="Copper amine oxidase N2-terminal" evidence="14">
    <location>
        <begin position="27"/>
        <end position="111"/>
    </location>
</feature>
<dbReference type="EMBL" id="CM001745">
    <property type="protein sequence ID" value="KJB34167.1"/>
    <property type="molecule type" value="Genomic_DNA"/>
</dbReference>
<dbReference type="GO" id="GO:0009414">
    <property type="term" value="P:response to water deprivation"/>
    <property type="evidence" value="ECO:0007669"/>
    <property type="project" value="UniProtKB-ARBA"/>
</dbReference>
<dbReference type="GO" id="GO:0009611">
    <property type="term" value="P:response to wounding"/>
    <property type="evidence" value="ECO:0007669"/>
    <property type="project" value="UniProtKB-ARBA"/>
</dbReference>
<dbReference type="OrthoDB" id="5379943at2759"/>
<dbReference type="GO" id="GO:0008131">
    <property type="term" value="F:primary methylamine oxidase activity"/>
    <property type="evidence" value="ECO:0007669"/>
    <property type="project" value="InterPro"/>
</dbReference>
<dbReference type="InterPro" id="IPR000269">
    <property type="entry name" value="Cu_amine_oxidase"/>
</dbReference>
<dbReference type="KEGG" id="gra:105797510"/>
<comment type="subunit">
    <text evidence="3">Homodimer.</text>
</comment>
<accession>A0A0D2NM29</accession>
<dbReference type="GO" id="GO:0009753">
    <property type="term" value="P:response to jasmonic acid"/>
    <property type="evidence" value="ECO:0007669"/>
    <property type="project" value="UniProtKB-ARBA"/>
</dbReference>
<evidence type="ECO:0000256" key="6">
    <source>
        <dbReference type="ARBA" id="ARBA00023002"/>
    </source>
</evidence>
<dbReference type="InterPro" id="IPR015802">
    <property type="entry name" value="Cu_amine_oxidase_N3"/>
</dbReference>
<keyword evidence="17" id="KW-1185">Reference proteome</keyword>
<dbReference type="GO" id="GO:0048038">
    <property type="term" value="F:quinone binding"/>
    <property type="evidence" value="ECO:0007669"/>
    <property type="project" value="InterPro"/>
</dbReference>
<feature type="active site" description="Schiff-base intermediate with substrate; via topaquinone" evidence="9">
    <location>
        <position position="407"/>
    </location>
</feature>
<reference evidence="16 17" key="1">
    <citation type="journal article" date="2012" name="Nature">
        <title>Repeated polyploidization of Gossypium genomes and the evolution of spinnable cotton fibres.</title>
        <authorList>
            <person name="Paterson A.H."/>
            <person name="Wendel J.F."/>
            <person name="Gundlach H."/>
            <person name="Guo H."/>
            <person name="Jenkins J."/>
            <person name="Jin D."/>
            <person name="Llewellyn D."/>
            <person name="Showmaker K.C."/>
            <person name="Shu S."/>
            <person name="Udall J."/>
            <person name="Yoo M.J."/>
            <person name="Byers R."/>
            <person name="Chen W."/>
            <person name="Doron-Faigenboim A."/>
            <person name="Duke M.V."/>
            <person name="Gong L."/>
            <person name="Grimwood J."/>
            <person name="Grover C."/>
            <person name="Grupp K."/>
            <person name="Hu G."/>
            <person name="Lee T.H."/>
            <person name="Li J."/>
            <person name="Lin L."/>
            <person name="Liu T."/>
            <person name="Marler B.S."/>
            <person name="Page J.T."/>
            <person name="Roberts A.W."/>
            <person name="Romanel E."/>
            <person name="Sanders W.S."/>
            <person name="Szadkowski E."/>
            <person name="Tan X."/>
            <person name="Tang H."/>
            <person name="Xu C."/>
            <person name="Wang J."/>
            <person name="Wang Z."/>
            <person name="Zhang D."/>
            <person name="Zhang L."/>
            <person name="Ashrafi H."/>
            <person name="Bedon F."/>
            <person name="Bowers J.E."/>
            <person name="Brubaker C.L."/>
            <person name="Chee P.W."/>
            <person name="Das S."/>
            <person name="Gingle A.R."/>
            <person name="Haigler C.H."/>
            <person name="Harker D."/>
            <person name="Hoffmann L.V."/>
            <person name="Hovav R."/>
            <person name="Jones D.C."/>
            <person name="Lemke C."/>
            <person name="Mansoor S."/>
            <person name="ur Rahman M."/>
            <person name="Rainville L.N."/>
            <person name="Rambani A."/>
            <person name="Reddy U.K."/>
            <person name="Rong J.K."/>
            <person name="Saranga Y."/>
            <person name="Scheffler B.E."/>
            <person name="Scheffler J.A."/>
            <person name="Stelly D.M."/>
            <person name="Triplett B.A."/>
            <person name="Van Deynze A."/>
            <person name="Vaslin M.F."/>
            <person name="Waghmare V.N."/>
            <person name="Walford S.A."/>
            <person name="Wright R.J."/>
            <person name="Zaki E.A."/>
            <person name="Zhang T."/>
            <person name="Dennis E.S."/>
            <person name="Mayer K.F."/>
            <person name="Peterson D.G."/>
            <person name="Rokhsar D.S."/>
            <person name="Wang X."/>
            <person name="Schmutz J."/>
        </authorList>
    </citation>
    <scope>NUCLEOTIDE SEQUENCE [LARGE SCALE GENOMIC DNA]</scope>
</reference>
<dbReference type="PANTHER" id="PTHR10638:SF87">
    <property type="entry name" value="AMINE OXIDASE [COPPER-CONTAINING] ALPHA 2, PEROXISOMAL-RELATED"/>
    <property type="match status" value="1"/>
</dbReference>
<keyword evidence="8" id="KW-1015">Disulfide bond</keyword>
<keyword evidence="12" id="KW-0732">Signal</keyword>
<feature type="active site" description="Proton acceptor" evidence="9">
    <location>
        <position position="319"/>
    </location>
</feature>
<dbReference type="PROSITE" id="PS01164">
    <property type="entry name" value="COPPER_AMINE_OXID_1"/>
    <property type="match status" value="1"/>
</dbReference>
<dbReference type="Pfam" id="PF01179">
    <property type="entry name" value="Cu_amine_oxid"/>
    <property type="match status" value="1"/>
</dbReference>
<gene>
    <name evidence="16" type="ORF">B456_006G051500</name>
</gene>
<dbReference type="STRING" id="29730.A0A0D2NM29"/>
<evidence type="ECO:0000256" key="1">
    <source>
        <dbReference type="ARBA" id="ARBA00001935"/>
    </source>
</evidence>
<name>A0A0D2NM29_GOSRA</name>
<proteinExistence type="inferred from homology"/>
<evidence type="ECO:0000256" key="4">
    <source>
        <dbReference type="ARBA" id="ARBA00022723"/>
    </source>
</evidence>
<evidence type="ECO:0000256" key="8">
    <source>
        <dbReference type="ARBA" id="ARBA00023157"/>
    </source>
</evidence>
<dbReference type="EC" id="1.4.3.-" evidence="11"/>
<evidence type="ECO:0000259" key="13">
    <source>
        <dbReference type="Pfam" id="PF01179"/>
    </source>
</evidence>
<dbReference type="FunFam" id="2.70.98.20:FF:000004">
    <property type="entry name" value="Amine oxidase"/>
    <property type="match status" value="1"/>
</dbReference>
<feature type="signal peptide" evidence="12">
    <location>
        <begin position="1"/>
        <end position="24"/>
    </location>
</feature>
<dbReference type="PROSITE" id="PS01165">
    <property type="entry name" value="COPPER_AMINE_OXID_2"/>
    <property type="match status" value="1"/>
</dbReference>
<dbReference type="GO" id="GO:0052595">
    <property type="term" value="F:aliphatic amine oxidase activity"/>
    <property type="evidence" value="ECO:0007669"/>
    <property type="project" value="UniProtKB-ARBA"/>
</dbReference>
<protein>
    <recommendedName>
        <fullName evidence="11">Amine oxidase</fullName>
        <ecNumber evidence="11">1.4.3.-</ecNumber>
    </recommendedName>
</protein>
<dbReference type="InterPro" id="IPR049948">
    <property type="entry name" value="Cu_Am_ox_TPQ-bd"/>
</dbReference>
<dbReference type="InterPro" id="IPR015798">
    <property type="entry name" value="Cu_amine_oxidase_C"/>
</dbReference>
<comment type="cofactor">
    <cofactor evidence="1">
        <name>Cu cation</name>
        <dbReference type="ChEBI" id="CHEBI:23378"/>
    </cofactor>
</comment>
<dbReference type="Pfam" id="PF02727">
    <property type="entry name" value="Cu_amine_oxidN2"/>
    <property type="match status" value="1"/>
</dbReference>
<dbReference type="SUPFAM" id="SSF49998">
    <property type="entry name" value="Amine oxidase catalytic domain"/>
    <property type="match status" value="1"/>
</dbReference>
<dbReference type="InterPro" id="IPR015800">
    <property type="entry name" value="Cu_amine_oxidase_N2"/>
</dbReference>
<dbReference type="Gene3D" id="3.10.450.40">
    <property type="match status" value="2"/>
</dbReference>
<evidence type="ECO:0000313" key="17">
    <source>
        <dbReference type="Proteomes" id="UP000032304"/>
    </source>
</evidence>
<evidence type="ECO:0000256" key="5">
    <source>
        <dbReference type="ARBA" id="ARBA00022772"/>
    </source>
</evidence>
<dbReference type="AlphaFoldDB" id="A0A0D2NM29"/>
<keyword evidence="6 11" id="KW-0560">Oxidoreductase</keyword>
<comment type="PTM">
    <text evidence="10 11">Topaquinone (TPQ) is generated by copper-dependent autoxidation of a specific tyrosyl residue.</text>
</comment>
<feature type="chain" id="PRO_5002265504" description="Amine oxidase" evidence="12">
    <location>
        <begin position="25"/>
        <end position="669"/>
    </location>
</feature>
<dbReference type="GO" id="GO:1904585">
    <property type="term" value="P:response to putrescine"/>
    <property type="evidence" value="ECO:0007669"/>
    <property type="project" value="UniProtKB-ARBA"/>
</dbReference>
<dbReference type="OMA" id="MWRHTES"/>
<dbReference type="FunFam" id="3.10.450.40:FF:000005">
    <property type="entry name" value="Amine oxidase"/>
    <property type="match status" value="1"/>
</dbReference>
<feature type="domain" description="Copper amine oxidase catalytic" evidence="13">
    <location>
        <begin position="247"/>
        <end position="653"/>
    </location>
</feature>
<feature type="modified residue" description="2',4',5'-topaquinone" evidence="10">
    <location>
        <position position="407"/>
    </location>
</feature>
<dbReference type="GO" id="GO:0009308">
    <property type="term" value="P:amine metabolic process"/>
    <property type="evidence" value="ECO:0007669"/>
    <property type="project" value="UniProtKB-UniRule"/>
</dbReference>
<evidence type="ECO:0000256" key="3">
    <source>
        <dbReference type="ARBA" id="ARBA00011738"/>
    </source>
</evidence>
<dbReference type="Gramene" id="KJB34167">
    <property type="protein sequence ID" value="KJB34167"/>
    <property type="gene ID" value="B456_006G051500"/>
</dbReference>
<keyword evidence="7 11" id="KW-0186">Copper</keyword>
<keyword evidence="4 11" id="KW-0479">Metal-binding</keyword>
<evidence type="ECO:0000259" key="14">
    <source>
        <dbReference type="Pfam" id="PF02727"/>
    </source>
</evidence>
<dbReference type="FunFam" id="3.10.450.40:FF:000012">
    <property type="entry name" value="Amine oxidase"/>
    <property type="match status" value="1"/>
</dbReference>
<keyword evidence="5 9" id="KW-0801">TPQ</keyword>
<dbReference type="InterPro" id="IPR049947">
    <property type="entry name" value="Cu_Am_Ox_Cu-bd"/>
</dbReference>
<dbReference type="GO" id="GO:0005507">
    <property type="term" value="F:copper ion binding"/>
    <property type="evidence" value="ECO:0007669"/>
    <property type="project" value="InterPro"/>
</dbReference>
<dbReference type="Proteomes" id="UP000032304">
    <property type="component" value="Chromosome 6"/>
</dbReference>
<sequence length="669" mass="75923">MASTLKITLFFSIFTIFFLSPITSNPHPLDSLTPSEFLLVRTIVSQSYPSPNHKLTFRYVGLEEPEKPVVKSWLTTPPTKPPPRQALVVIRLNQQTRELIVDLSKRSIVSDKLYDGFGYPLLTREEQEAAADLALKHEPFLASIKRRELNISEVVCSTQTIGWYGEVKTERELKVICFYLNGTVNMYLRPIEGITIVVDIEQMKISEYVDRAVSPLAKAEGTEYRASKIRPPFGPRFKAAPPTPPGQVGFTLDGNVVSWANWKFHLGFDARVGPVISLASIYDVDKKKYRQVVYRSFISELFVPYQDPTEEWYHISFFDCGEFGFGIYAVSLEPLNDCTSNAVFVNGYYAGQDGKPVKVPDVMCIFERHSGDVMWRHTEAELRDQKIREARPDISLVVRMVATVGNYDYVLDWEFKPSGSIKFRVALTGVLEVKAVPYTHVDEITEEVYGTLVADNTIGVSHDHFLTYHLDLDIDGDTNSFIKTHLITKQVKDKNIPRKSYWNVEHEIAKTESDAKLQIGLNPPELLVVNSYKRSKTGNKVGYRLAPGSAAGPLLAADYYPQIRAAFTNYNVWVTPYNKSEKWAGGRYVDQSRGDDTLAVWTKNNRSIENKDIVLWYTMGFHHVPCQEDFPIMPTLSGGFEIKPTNFFEYSPVLKSFPPQHTSWPNCTA</sequence>
<dbReference type="InterPro" id="IPR036460">
    <property type="entry name" value="Cu_amine_oxidase_C_sf"/>
</dbReference>
<dbReference type="GO" id="GO:0009733">
    <property type="term" value="P:response to auxin"/>
    <property type="evidence" value="ECO:0007669"/>
    <property type="project" value="UniProtKB-ARBA"/>
</dbReference>
<dbReference type="Pfam" id="PF02728">
    <property type="entry name" value="Cu_amine_oxidN3"/>
    <property type="match status" value="1"/>
</dbReference>
<evidence type="ECO:0000256" key="9">
    <source>
        <dbReference type="PIRSR" id="PIRSR600269-50"/>
    </source>
</evidence>
<dbReference type="Gene3D" id="2.70.98.20">
    <property type="entry name" value="Copper amine oxidase, catalytic domain"/>
    <property type="match status" value="1"/>
</dbReference>
<evidence type="ECO:0000256" key="10">
    <source>
        <dbReference type="PIRSR" id="PIRSR600269-51"/>
    </source>
</evidence>
<evidence type="ECO:0000256" key="11">
    <source>
        <dbReference type="RuleBase" id="RU000672"/>
    </source>
</evidence>
<evidence type="ECO:0000256" key="2">
    <source>
        <dbReference type="ARBA" id="ARBA00007983"/>
    </source>
</evidence>
<organism evidence="16 17">
    <name type="scientific">Gossypium raimondii</name>
    <name type="common">Peruvian cotton</name>
    <name type="synonym">Gossypium klotzschianum subsp. raimondii</name>
    <dbReference type="NCBI Taxonomy" id="29730"/>
    <lineage>
        <taxon>Eukaryota</taxon>
        <taxon>Viridiplantae</taxon>
        <taxon>Streptophyta</taxon>
        <taxon>Embryophyta</taxon>
        <taxon>Tracheophyta</taxon>
        <taxon>Spermatophyta</taxon>
        <taxon>Magnoliopsida</taxon>
        <taxon>eudicotyledons</taxon>
        <taxon>Gunneridae</taxon>
        <taxon>Pentapetalae</taxon>
        <taxon>rosids</taxon>
        <taxon>malvids</taxon>
        <taxon>Malvales</taxon>
        <taxon>Malvaceae</taxon>
        <taxon>Malvoideae</taxon>
        <taxon>Gossypium</taxon>
    </lineage>
</organism>
<evidence type="ECO:0000313" key="16">
    <source>
        <dbReference type="EMBL" id="KJB34167.1"/>
    </source>
</evidence>
<comment type="similarity">
    <text evidence="2 11">Belongs to the copper/topaquinone oxidase family.</text>
</comment>
<dbReference type="GO" id="GO:0009751">
    <property type="term" value="P:response to salicylic acid"/>
    <property type="evidence" value="ECO:0007669"/>
    <property type="project" value="UniProtKB-ARBA"/>
</dbReference>
<feature type="domain" description="Copper amine oxidase N3-terminal" evidence="15">
    <location>
        <begin position="120"/>
        <end position="213"/>
    </location>
</feature>
<evidence type="ECO:0000256" key="7">
    <source>
        <dbReference type="ARBA" id="ARBA00023008"/>
    </source>
</evidence>
<dbReference type="SUPFAM" id="SSF54416">
    <property type="entry name" value="Amine oxidase N-terminal region"/>
    <property type="match status" value="2"/>
</dbReference>
<dbReference type="PANTHER" id="PTHR10638">
    <property type="entry name" value="COPPER AMINE OXIDASE"/>
    <property type="match status" value="1"/>
</dbReference>
<evidence type="ECO:0000256" key="12">
    <source>
        <dbReference type="SAM" id="SignalP"/>
    </source>
</evidence>
<dbReference type="eggNOG" id="KOG1186">
    <property type="taxonomic scope" value="Eukaryota"/>
</dbReference>
<dbReference type="InterPro" id="IPR016182">
    <property type="entry name" value="Cu_amine_oxidase_N-reg"/>
</dbReference>